<dbReference type="PANTHER" id="PTHR23427:SF2">
    <property type="entry name" value="SURFEIT LOCUS PROTEIN 1"/>
    <property type="match status" value="1"/>
</dbReference>
<evidence type="ECO:0000256" key="2">
    <source>
        <dbReference type="ARBA" id="ARBA00007165"/>
    </source>
</evidence>
<gene>
    <name evidence="8" type="ORF">E2F50_18280</name>
</gene>
<dbReference type="AlphaFoldDB" id="A0A4R5UB32"/>
<dbReference type="RefSeq" id="WP_133317603.1">
    <property type="nucleotide sequence ID" value="NZ_SMTL01000005.1"/>
</dbReference>
<dbReference type="PROSITE" id="PS50895">
    <property type="entry name" value="SURF1"/>
    <property type="match status" value="1"/>
</dbReference>
<evidence type="ECO:0000256" key="4">
    <source>
        <dbReference type="ARBA" id="ARBA00022989"/>
    </source>
</evidence>
<dbReference type="EMBL" id="SMTL01000005">
    <property type="protein sequence ID" value="TDK32264.1"/>
    <property type="molecule type" value="Genomic_DNA"/>
</dbReference>
<dbReference type="GO" id="GO:0005886">
    <property type="term" value="C:plasma membrane"/>
    <property type="evidence" value="ECO:0007669"/>
    <property type="project" value="UniProtKB-SubCell"/>
</dbReference>
<keyword evidence="9" id="KW-1185">Reference proteome</keyword>
<reference evidence="8 9" key="1">
    <citation type="submission" date="2019-03" db="EMBL/GenBank/DDBJ databases">
        <title>Rhizobium sp. nov., an bacterium isolated from biocrust in Mu Us Desert.</title>
        <authorList>
            <person name="Lixiong L."/>
        </authorList>
    </citation>
    <scope>NUCLEOTIDE SEQUENCE [LARGE SCALE GENOMIC DNA]</scope>
    <source>
        <strain evidence="8 9">SPY-1</strain>
    </source>
</reference>
<evidence type="ECO:0000256" key="3">
    <source>
        <dbReference type="ARBA" id="ARBA00022692"/>
    </source>
</evidence>
<evidence type="ECO:0000313" key="8">
    <source>
        <dbReference type="EMBL" id="TDK32264.1"/>
    </source>
</evidence>
<organism evidence="8 9">
    <name type="scientific">Rhizobium deserti</name>
    <dbReference type="NCBI Taxonomy" id="2547961"/>
    <lineage>
        <taxon>Bacteria</taxon>
        <taxon>Pseudomonadati</taxon>
        <taxon>Pseudomonadota</taxon>
        <taxon>Alphaproteobacteria</taxon>
        <taxon>Hyphomicrobiales</taxon>
        <taxon>Rhizobiaceae</taxon>
        <taxon>Rhizobium/Agrobacterium group</taxon>
        <taxon>Rhizobium</taxon>
    </lineage>
</organism>
<feature type="transmembrane region" description="Helical" evidence="6">
    <location>
        <begin position="231"/>
        <end position="252"/>
    </location>
</feature>
<sequence length="256" mass="27746">MRPDLHLSPSSEDAAAAQQPSGRGRRASLLLRGFLLFSVIVFTLLGIWQVQRLFWKLDLIARVEARVTAAPVPPPPRSEWPMVDAERFEYQHVHVAGVFDHSREALVQAVTERGPGFWVMTPLRLQEGQSILINRGFVPSGNKDTGSRKAGELVGTVNVTGLLRISEPGGGFLRSNDPGADRWYSRDVAAIAAAKGVSDYAPFFIDADAAANPGGLPVGGLTVVKFHNSHLVYAITWFSLAAMALGATVFVGRYRG</sequence>
<feature type="region of interest" description="Disordered" evidence="7">
    <location>
        <begin position="1"/>
        <end position="20"/>
    </location>
</feature>
<dbReference type="CDD" id="cd06662">
    <property type="entry name" value="SURF1"/>
    <property type="match status" value="1"/>
</dbReference>
<evidence type="ECO:0000256" key="1">
    <source>
        <dbReference type="ARBA" id="ARBA00004370"/>
    </source>
</evidence>
<keyword evidence="4 6" id="KW-1133">Transmembrane helix</keyword>
<protein>
    <recommendedName>
        <fullName evidence="6">SURF1-like protein</fullName>
    </recommendedName>
</protein>
<evidence type="ECO:0000256" key="5">
    <source>
        <dbReference type="ARBA" id="ARBA00023136"/>
    </source>
</evidence>
<evidence type="ECO:0000256" key="6">
    <source>
        <dbReference type="RuleBase" id="RU363076"/>
    </source>
</evidence>
<dbReference type="Pfam" id="PF02104">
    <property type="entry name" value="SURF1"/>
    <property type="match status" value="1"/>
</dbReference>
<accession>A0A4R5UB32</accession>
<comment type="subcellular location">
    <subcellularLocation>
        <location evidence="6">Cell membrane</location>
        <topology evidence="6">Multi-pass membrane protein</topology>
    </subcellularLocation>
    <subcellularLocation>
        <location evidence="1">Membrane</location>
    </subcellularLocation>
</comment>
<dbReference type="PANTHER" id="PTHR23427">
    <property type="entry name" value="SURFEIT LOCUS PROTEIN"/>
    <property type="match status" value="1"/>
</dbReference>
<comment type="similarity">
    <text evidence="2 6">Belongs to the SURF1 family.</text>
</comment>
<keyword evidence="5 6" id="KW-0472">Membrane</keyword>
<dbReference type="OrthoDB" id="6079986at2"/>
<keyword evidence="3 6" id="KW-0812">Transmembrane</keyword>
<dbReference type="Proteomes" id="UP000295238">
    <property type="component" value="Unassembled WGS sequence"/>
</dbReference>
<comment type="caution">
    <text evidence="8">The sequence shown here is derived from an EMBL/GenBank/DDBJ whole genome shotgun (WGS) entry which is preliminary data.</text>
</comment>
<keyword evidence="6" id="KW-1003">Cell membrane</keyword>
<evidence type="ECO:0000313" key="9">
    <source>
        <dbReference type="Proteomes" id="UP000295238"/>
    </source>
</evidence>
<feature type="transmembrane region" description="Helical" evidence="6">
    <location>
        <begin position="29"/>
        <end position="48"/>
    </location>
</feature>
<proteinExistence type="inferred from homology"/>
<dbReference type="InterPro" id="IPR002994">
    <property type="entry name" value="Surf1/Shy1"/>
</dbReference>
<name>A0A4R5UB32_9HYPH</name>
<dbReference type="InterPro" id="IPR045214">
    <property type="entry name" value="Surf1/Surf4"/>
</dbReference>
<evidence type="ECO:0000256" key="7">
    <source>
        <dbReference type="SAM" id="MobiDB-lite"/>
    </source>
</evidence>